<accession>A0AAD7MA45</accession>
<dbReference type="Proteomes" id="UP001221757">
    <property type="component" value="Unassembled WGS sequence"/>
</dbReference>
<feature type="transmembrane region" description="Helical" evidence="1">
    <location>
        <begin position="36"/>
        <end position="57"/>
    </location>
</feature>
<reference evidence="2" key="1">
    <citation type="submission" date="2023-03" db="EMBL/GenBank/DDBJ databases">
        <title>Massive genome expansion in bonnet fungi (Mycena s.s.) driven by repeated elements and novel gene families across ecological guilds.</title>
        <authorList>
            <consortium name="Lawrence Berkeley National Laboratory"/>
            <person name="Harder C.B."/>
            <person name="Miyauchi S."/>
            <person name="Viragh M."/>
            <person name="Kuo A."/>
            <person name="Thoen E."/>
            <person name="Andreopoulos B."/>
            <person name="Lu D."/>
            <person name="Skrede I."/>
            <person name="Drula E."/>
            <person name="Henrissat B."/>
            <person name="Morin E."/>
            <person name="Kohler A."/>
            <person name="Barry K."/>
            <person name="LaButti K."/>
            <person name="Morin E."/>
            <person name="Salamov A."/>
            <person name="Lipzen A."/>
            <person name="Mereny Z."/>
            <person name="Hegedus B."/>
            <person name="Baldrian P."/>
            <person name="Stursova M."/>
            <person name="Weitz H."/>
            <person name="Taylor A."/>
            <person name="Grigoriev I.V."/>
            <person name="Nagy L.G."/>
            <person name="Martin F."/>
            <person name="Kauserud H."/>
        </authorList>
    </citation>
    <scope>NUCLEOTIDE SEQUENCE</scope>
    <source>
        <strain evidence="2">CBHHK067</strain>
    </source>
</reference>
<keyword evidence="3" id="KW-1185">Reference proteome</keyword>
<keyword evidence="1" id="KW-0472">Membrane</keyword>
<proteinExistence type="predicted"/>
<evidence type="ECO:0000256" key="1">
    <source>
        <dbReference type="SAM" id="Phobius"/>
    </source>
</evidence>
<gene>
    <name evidence="2" type="ORF">B0H17DRAFT_528923</name>
</gene>
<organism evidence="2 3">
    <name type="scientific">Mycena rosella</name>
    <name type="common">Pink bonnet</name>
    <name type="synonym">Agaricus rosellus</name>
    <dbReference type="NCBI Taxonomy" id="1033263"/>
    <lineage>
        <taxon>Eukaryota</taxon>
        <taxon>Fungi</taxon>
        <taxon>Dikarya</taxon>
        <taxon>Basidiomycota</taxon>
        <taxon>Agaricomycotina</taxon>
        <taxon>Agaricomycetes</taxon>
        <taxon>Agaricomycetidae</taxon>
        <taxon>Agaricales</taxon>
        <taxon>Marasmiineae</taxon>
        <taxon>Mycenaceae</taxon>
        <taxon>Mycena</taxon>
    </lineage>
</organism>
<name>A0AAD7MA45_MYCRO</name>
<keyword evidence="1" id="KW-0812">Transmembrane</keyword>
<dbReference type="EMBL" id="JARKIE010000005">
    <property type="protein sequence ID" value="KAJ7707715.1"/>
    <property type="molecule type" value="Genomic_DNA"/>
</dbReference>
<dbReference type="AlphaFoldDB" id="A0AAD7MA45"/>
<evidence type="ECO:0000313" key="3">
    <source>
        <dbReference type="Proteomes" id="UP001221757"/>
    </source>
</evidence>
<protein>
    <submittedName>
        <fullName evidence="2">Uncharacterized protein</fullName>
    </submittedName>
</protein>
<sequence>MKRKEDQDPVDNEGLKKGEEHDETLAQLAVNACNMLMQNGACFVFVVGIYGTSARLFRFDRLASSRPSRSVGPTNTILPKFFWRLCHPILHGARIAGSDPTVSFPTTKEKEKLYEIFCQVTHILSSKRLSRARWATADGFRLGSATTPSTVSQSGNRFTAALVFFCTPRASTKFLSKTTHSLHSML</sequence>
<comment type="caution">
    <text evidence="2">The sequence shown here is derived from an EMBL/GenBank/DDBJ whole genome shotgun (WGS) entry which is preliminary data.</text>
</comment>
<evidence type="ECO:0000313" key="2">
    <source>
        <dbReference type="EMBL" id="KAJ7707715.1"/>
    </source>
</evidence>
<keyword evidence="1" id="KW-1133">Transmembrane helix</keyword>